<evidence type="ECO:0000313" key="3">
    <source>
        <dbReference type="EMBL" id="MBM6919557.1"/>
    </source>
</evidence>
<dbReference type="GO" id="GO:0003677">
    <property type="term" value="F:DNA binding"/>
    <property type="evidence" value="ECO:0007669"/>
    <property type="project" value="UniProtKB-UniRule"/>
</dbReference>
<dbReference type="Proteomes" id="UP000774750">
    <property type="component" value="Unassembled WGS sequence"/>
</dbReference>
<evidence type="ECO:0000256" key="1">
    <source>
        <dbReference type="PROSITE-ProRule" id="PRU01076"/>
    </source>
</evidence>
<dbReference type="PANTHER" id="PTHR36432:SF1">
    <property type="entry name" value="STAGE V SPORULATION PROTEIN T"/>
    <property type="match status" value="1"/>
</dbReference>
<comment type="caution">
    <text evidence="3">The sequence shown here is derived from an EMBL/GenBank/DDBJ whole genome shotgun (WGS) entry which is preliminary data.</text>
</comment>
<dbReference type="SMART" id="SM00966">
    <property type="entry name" value="SpoVT_AbrB"/>
    <property type="match status" value="1"/>
</dbReference>
<organism evidence="3 4">
    <name type="scientific">Merdimmobilis hominis</name>
    <dbReference type="NCBI Taxonomy" id="2897707"/>
    <lineage>
        <taxon>Bacteria</taxon>
        <taxon>Bacillati</taxon>
        <taxon>Bacillota</taxon>
        <taxon>Clostridia</taxon>
        <taxon>Eubacteriales</taxon>
        <taxon>Oscillospiraceae</taxon>
        <taxon>Merdimmobilis</taxon>
    </lineage>
</organism>
<name>A0A939BD31_9FIRM</name>
<dbReference type="Pfam" id="PF15714">
    <property type="entry name" value="SpoVT_C"/>
    <property type="match status" value="1"/>
</dbReference>
<feature type="domain" description="SpoVT-AbrB" evidence="2">
    <location>
        <begin position="5"/>
        <end position="51"/>
    </location>
</feature>
<accession>A0A939BD31</accession>
<keyword evidence="4" id="KW-1185">Reference proteome</keyword>
<protein>
    <submittedName>
        <fullName evidence="3">AbrB/MazE/SpoVT family DNA-binding domain-containing protein</fullName>
    </submittedName>
</protein>
<dbReference type="InterPro" id="IPR052731">
    <property type="entry name" value="B_subtilis_Trans_State_Reg"/>
</dbReference>
<evidence type="ECO:0000313" key="4">
    <source>
        <dbReference type="Proteomes" id="UP000774750"/>
    </source>
</evidence>
<dbReference type="InterPro" id="IPR029016">
    <property type="entry name" value="GAF-like_dom_sf"/>
</dbReference>
<dbReference type="PANTHER" id="PTHR36432">
    <property type="match status" value="1"/>
</dbReference>
<keyword evidence="1 3" id="KW-0238">DNA-binding</keyword>
<dbReference type="AlphaFoldDB" id="A0A939BD31"/>
<dbReference type="InterPro" id="IPR007159">
    <property type="entry name" value="SpoVT-AbrB_dom"/>
</dbReference>
<sequence>MKATGIVRRIDDLGRVVIPKEIRRTFRIREGDPLEIFIAGAGEIMFKKYSPIGEISTCASAYADVLAKAGDMPVIVCDKDHVVAAAGISKKEVLDRRVSHELEELMELRQPINAEEGEKHQVFPIEGFSRTATAGAPVIVAGDVVGYIAALPENKRVNESFAQTIRVTAQLLARQLEE</sequence>
<dbReference type="EMBL" id="JACJKY010000001">
    <property type="protein sequence ID" value="MBM6919557.1"/>
    <property type="molecule type" value="Genomic_DNA"/>
</dbReference>
<evidence type="ECO:0000259" key="2">
    <source>
        <dbReference type="PROSITE" id="PS51740"/>
    </source>
</evidence>
<gene>
    <name evidence="3" type="ORF">H6A12_00010</name>
</gene>
<reference evidence="3" key="1">
    <citation type="submission" date="2020-08" db="EMBL/GenBank/DDBJ databases">
        <authorList>
            <person name="Cejkova D."/>
            <person name="Kubasova T."/>
            <person name="Jahodarova E."/>
            <person name="Rychlik I."/>
        </authorList>
    </citation>
    <scope>NUCLEOTIDE SEQUENCE</scope>
    <source>
        <strain evidence="3">An559</strain>
    </source>
</reference>
<dbReference type="Gene3D" id="2.10.260.10">
    <property type="match status" value="1"/>
</dbReference>
<proteinExistence type="predicted"/>
<dbReference type="Gene3D" id="3.30.450.40">
    <property type="match status" value="1"/>
</dbReference>
<dbReference type="Pfam" id="PF04014">
    <property type="entry name" value="MazE_antitoxin"/>
    <property type="match status" value="1"/>
</dbReference>
<dbReference type="PROSITE" id="PS51740">
    <property type="entry name" value="SPOVT_ABRB"/>
    <property type="match status" value="1"/>
</dbReference>
<dbReference type="SUPFAM" id="SSF89447">
    <property type="entry name" value="AbrB/MazE/MraZ-like"/>
    <property type="match status" value="1"/>
</dbReference>
<reference evidence="3" key="2">
    <citation type="journal article" date="2021" name="Sci. Rep.">
        <title>The distribution of antibiotic resistance genes in chicken gut microbiota commensals.</title>
        <authorList>
            <person name="Juricova H."/>
            <person name="Matiasovicova J."/>
            <person name="Kubasova T."/>
            <person name="Cejkova D."/>
            <person name="Rychlik I."/>
        </authorList>
    </citation>
    <scope>NUCLEOTIDE SEQUENCE</scope>
    <source>
        <strain evidence="3">An559</strain>
    </source>
</reference>
<dbReference type="InterPro" id="IPR037914">
    <property type="entry name" value="SpoVT-AbrB_sf"/>
</dbReference>
<dbReference type="NCBIfam" id="TIGR01439">
    <property type="entry name" value="lp_hng_hel_AbrB"/>
    <property type="match status" value="1"/>
</dbReference>